<evidence type="ECO:0000313" key="1">
    <source>
        <dbReference type="EMBL" id="QNO14940.1"/>
    </source>
</evidence>
<reference evidence="1 2" key="1">
    <citation type="submission" date="2020-07" db="EMBL/GenBank/DDBJ databases">
        <title>Alkalicella. sp. LB2 genome.</title>
        <authorList>
            <person name="Postec A."/>
            <person name="Quemeneur M."/>
        </authorList>
    </citation>
    <scope>NUCLEOTIDE SEQUENCE [LARGE SCALE GENOMIC DNA]</scope>
    <source>
        <strain evidence="1 2">LB2</strain>
    </source>
</reference>
<gene>
    <name evidence="1" type="ORF">HYG86_09215</name>
</gene>
<name>A0A7G9W8C8_ALKCA</name>
<keyword evidence="2" id="KW-1185">Reference proteome</keyword>
<sequence length="46" mass="5205">MKAKQCICFELGQNDTGYCHQGDIVITEETKSICDKCQCFESIFVP</sequence>
<proteinExistence type="predicted"/>
<accession>A0A7G9W8C8</accession>
<protein>
    <recommendedName>
        <fullName evidence="3">DUF1540 domain-containing protein</fullName>
    </recommendedName>
</protein>
<evidence type="ECO:0000313" key="2">
    <source>
        <dbReference type="Proteomes" id="UP000516160"/>
    </source>
</evidence>
<dbReference type="EMBL" id="CP058559">
    <property type="protein sequence ID" value="QNO14940.1"/>
    <property type="molecule type" value="Genomic_DNA"/>
</dbReference>
<dbReference type="RefSeq" id="WP_213165304.1">
    <property type="nucleotide sequence ID" value="NZ_CP058559.1"/>
</dbReference>
<evidence type="ECO:0008006" key="3">
    <source>
        <dbReference type="Google" id="ProtNLM"/>
    </source>
</evidence>
<dbReference type="KEGG" id="acae:HYG86_09215"/>
<dbReference type="AlphaFoldDB" id="A0A7G9W8C8"/>
<dbReference type="Proteomes" id="UP000516160">
    <property type="component" value="Chromosome"/>
</dbReference>
<organism evidence="1 2">
    <name type="scientific">Alkalicella caledoniensis</name>
    <dbReference type="NCBI Taxonomy" id="2731377"/>
    <lineage>
        <taxon>Bacteria</taxon>
        <taxon>Bacillati</taxon>
        <taxon>Bacillota</taxon>
        <taxon>Clostridia</taxon>
        <taxon>Eubacteriales</taxon>
        <taxon>Proteinivoracaceae</taxon>
        <taxon>Alkalicella</taxon>
    </lineage>
</organism>